<organism evidence="3 4">
    <name type="scientific">Seiridium cardinale</name>
    <dbReference type="NCBI Taxonomy" id="138064"/>
    <lineage>
        <taxon>Eukaryota</taxon>
        <taxon>Fungi</taxon>
        <taxon>Dikarya</taxon>
        <taxon>Ascomycota</taxon>
        <taxon>Pezizomycotina</taxon>
        <taxon>Sordariomycetes</taxon>
        <taxon>Xylariomycetidae</taxon>
        <taxon>Amphisphaeriales</taxon>
        <taxon>Sporocadaceae</taxon>
        <taxon>Seiridium</taxon>
    </lineage>
</organism>
<dbReference type="GO" id="GO:0016787">
    <property type="term" value="F:hydrolase activity"/>
    <property type="evidence" value="ECO:0007669"/>
    <property type="project" value="UniProtKB-KW"/>
</dbReference>
<dbReference type="Gene3D" id="3.40.50.300">
    <property type="entry name" value="P-loop containing nucleotide triphosphate hydrolases"/>
    <property type="match status" value="1"/>
</dbReference>
<dbReference type="InterPro" id="IPR003959">
    <property type="entry name" value="ATPase_AAA_core"/>
</dbReference>
<accession>A0ABR2XD14</accession>
<evidence type="ECO:0000259" key="2">
    <source>
        <dbReference type="SMART" id="SM00382"/>
    </source>
</evidence>
<comment type="caution">
    <text evidence="3">The sequence shown here is derived from an EMBL/GenBank/DDBJ whole genome shotgun (WGS) entry which is preliminary data.</text>
</comment>
<dbReference type="CDD" id="cd19481">
    <property type="entry name" value="RecA-like_protease"/>
    <property type="match status" value="1"/>
</dbReference>
<dbReference type="Proteomes" id="UP001465668">
    <property type="component" value="Unassembled WGS sequence"/>
</dbReference>
<dbReference type="InterPro" id="IPR027417">
    <property type="entry name" value="P-loop_NTPase"/>
</dbReference>
<dbReference type="InterPro" id="IPR054289">
    <property type="entry name" value="DUF7025"/>
</dbReference>
<keyword evidence="3" id="KW-0378">Hydrolase</keyword>
<dbReference type="Pfam" id="PF00004">
    <property type="entry name" value="AAA"/>
    <property type="match status" value="1"/>
</dbReference>
<dbReference type="SMART" id="SM00382">
    <property type="entry name" value="AAA"/>
    <property type="match status" value="1"/>
</dbReference>
<feature type="region of interest" description="Disordered" evidence="1">
    <location>
        <begin position="1"/>
        <end position="25"/>
    </location>
</feature>
<evidence type="ECO:0000256" key="1">
    <source>
        <dbReference type="SAM" id="MobiDB-lite"/>
    </source>
</evidence>
<dbReference type="EMBL" id="JARVKM010000072">
    <property type="protein sequence ID" value="KAK9771657.1"/>
    <property type="molecule type" value="Genomic_DNA"/>
</dbReference>
<evidence type="ECO:0000313" key="4">
    <source>
        <dbReference type="Proteomes" id="UP001465668"/>
    </source>
</evidence>
<feature type="domain" description="AAA+ ATPase" evidence="2">
    <location>
        <begin position="365"/>
        <end position="496"/>
    </location>
</feature>
<gene>
    <name evidence="3" type="ORF">SCAR479_11728</name>
</gene>
<reference evidence="3 4" key="1">
    <citation type="submission" date="2024-02" db="EMBL/GenBank/DDBJ databases">
        <title>First draft genome assembly of two strains of Seiridium cardinale.</title>
        <authorList>
            <person name="Emiliani G."/>
            <person name="Scali E."/>
        </authorList>
    </citation>
    <scope>NUCLEOTIDE SEQUENCE [LARGE SCALE GENOMIC DNA]</scope>
    <source>
        <strain evidence="3 4">BM-138-000479</strain>
    </source>
</reference>
<dbReference type="PANTHER" id="PTHR46411">
    <property type="entry name" value="FAMILY ATPASE, PUTATIVE-RELATED"/>
    <property type="match status" value="1"/>
</dbReference>
<protein>
    <submittedName>
        <fullName evidence="3">P-loop containing nucleoside triphosphate hydrolase protein</fullName>
    </submittedName>
</protein>
<sequence>MARPEEQLSSNPTLEPFGNGRDSADSDRSYALVINRNFTAENSGEATSTTLQVNSPHILKAFRDVVKTYPTVPSDFTSPFELRSPFQPLTHYWDELEAYRSETDSRLMRRDLNLLFDFMNHEVGPGRELVVSMLKKEHINYLTAWVVFRPGELLYMEEMGHAWLMRCEKTAYEESRKIGPYMEVHCTYTDYDGTFMGKARHVIKIIQKRSFGQENPAFIADLPVYPRKYVKEGGTLEERLMQRGLKFLGFEGTTIQAYNGLAKHLNEPPDTYWDPDMADFEGVWLTYTEVGRVVLDRKTFQEDHFSDQVGVARAEPEPLLCLPFTIENAWESLILDDEQKNMVQALVSSHQYPEDARNQAEQKGKGLVILLHGSPGSGKTLTAETAAEGTKRALFSASLGDLNKTDIPWRFEYELKRILQYATLWKAVVLLDEADVFLEQRNEESGDHSRNSLVAVFLKELEYFSGIVFLTTNRMSSFDRAMKSRIHLALGYGPPGDEVRQRIWGQCLNRVPIENRDLGDLDEVAERLSTTKMNGREISNALNTAQTIPRFKNMKLQMEHIESVIKVKLAFEETIRRDMRKLASDTVGKSGIVRQNSILSEEPEEY</sequence>
<dbReference type="InterPro" id="IPR003593">
    <property type="entry name" value="AAA+_ATPase"/>
</dbReference>
<evidence type="ECO:0000313" key="3">
    <source>
        <dbReference type="EMBL" id="KAK9771657.1"/>
    </source>
</evidence>
<keyword evidence="4" id="KW-1185">Reference proteome</keyword>
<dbReference type="Pfam" id="PF22942">
    <property type="entry name" value="DUF7025"/>
    <property type="match status" value="1"/>
</dbReference>
<dbReference type="SUPFAM" id="SSF52540">
    <property type="entry name" value="P-loop containing nucleoside triphosphate hydrolases"/>
    <property type="match status" value="1"/>
</dbReference>
<name>A0ABR2XD14_9PEZI</name>
<proteinExistence type="predicted"/>
<dbReference type="PANTHER" id="PTHR46411:SF3">
    <property type="entry name" value="AAA+ ATPASE DOMAIN-CONTAINING PROTEIN"/>
    <property type="match status" value="1"/>
</dbReference>